<evidence type="ECO:0000313" key="4">
    <source>
        <dbReference type="Proteomes" id="UP001431783"/>
    </source>
</evidence>
<organism evidence="3 4">
    <name type="scientific">Henosepilachna vigintioctopunctata</name>
    <dbReference type="NCBI Taxonomy" id="420089"/>
    <lineage>
        <taxon>Eukaryota</taxon>
        <taxon>Metazoa</taxon>
        <taxon>Ecdysozoa</taxon>
        <taxon>Arthropoda</taxon>
        <taxon>Hexapoda</taxon>
        <taxon>Insecta</taxon>
        <taxon>Pterygota</taxon>
        <taxon>Neoptera</taxon>
        <taxon>Endopterygota</taxon>
        <taxon>Coleoptera</taxon>
        <taxon>Polyphaga</taxon>
        <taxon>Cucujiformia</taxon>
        <taxon>Coccinelloidea</taxon>
        <taxon>Coccinellidae</taxon>
        <taxon>Epilachninae</taxon>
        <taxon>Epilachnini</taxon>
        <taxon>Henosepilachna</taxon>
    </lineage>
</organism>
<evidence type="ECO:0000256" key="1">
    <source>
        <dbReference type="SAM" id="MobiDB-lite"/>
    </source>
</evidence>
<gene>
    <name evidence="3" type="ORF">WA026_013930</name>
</gene>
<comment type="caution">
    <text evidence="3">The sequence shown here is derived from an EMBL/GenBank/DDBJ whole genome shotgun (WGS) entry which is preliminary data.</text>
</comment>
<accession>A0AAW1U6J4</accession>
<protein>
    <submittedName>
        <fullName evidence="3">Uncharacterized protein</fullName>
    </submittedName>
</protein>
<dbReference type="Proteomes" id="UP001431783">
    <property type="component" value="Unassembled WGS sequence"/>
</dbReference>
<reference evidence="3 4" key="1">
    <citation type="submission" date="2023-03" db="EMBL/GenBank/DDBJ databases">
        <title>Genome insight into feeding habits of ladybird beetles.</title>
        <authorList>
            <person name="Li H.-S."/>
            <person name="Huang Y.-H."/>
            <person name="Pang H."/>
        </authorList>
    </citation>
    <scope>NUCLEOTIDE SEQUENCE [LARGE SCALE GENOMIC DNA]</scope>
    <source>
        <strain evidence="3">SYSU_2023b</strain>
        <tissue evidence="3">Whole body</tissue>
    </source>
</reference>
<proteinExistence type="predicted"/>
<evidence type="ECO:0000313" key="3">
    <source>
        <dbReference type="EMBL" id="KAK9876555.1"/>
    </source>
</evidence>
<keyword evidence="2" id="KW-0732">Signal</keyword>
<evidence type="ECO:0000256" key="2">
    <source>
        <dbReference type="SAM" id="SignalP"/>
    </source>
</evidence>
<dbReference type="EMBL" id="JARQZJ010000037">
    <property type="protein sequence ID" value="KAK9876555.1"/>
    <property type="molecule type" value="Genomic_DNA"/>
</dbReference>
<name>A0AAW1U6J4_9CUCU</name>
<feature type="chain" id="PRO_5043889732" evidence="2">
    <location>
        <begin position="23"/>
        <end position="118"/>
    </location>
</feature>
<dbReference type="AlphaFoldDB" id="A0AAW1U6J4"/>
<keyword evidence="4" id="KW-1185">Reference proteome</keyword>
<feature type="region of interest" description="Disordered" evidence="1">
    <location>
        <begin position="85"/>
        <end position="118"/>
    </location>
</feature>
<feature type="signal peptide" evidence="2">
    <location>
        <begin position="1"/>
        <end position="22"/>
    </location>
</feature>
<sequence length="118" mass="13092">MTNNNKTLLFTFLTQVLAYARSEDWVSHPPYSRLSEVNQEDSYTTAYLNVTKFEDNGSWGWDKTEVGRYGGGFVGPAFGQVVHVASPHDPNDHTGCQMPLLSSNGDGNYHIQENPGLP</sequence>